<evidence type="ECO:0000256" key="21">
    <source>
        <dbReference type="SAM" id="Phobius"/>
    </source>
</evidence>
<feature type="transmembrane region" description="Helical" evidence="21">
    <location>
        <begin position="428"/>
        <end position="445"/>
    </location>
</feature>
<evidence type="ECO:0000256" key="13">
    <source>
        <dbReference type="ARBA" id="ARBA00022989"/>
    </source>
</evidence>
<dbReference type="SMART" id="SM00237">
    <property type="entry name" value="Calx_beta"/>
    <property type="match status" value="2"/>
</dbReference>
<feature type="transmembrane region" description="Helical" evidence="21">
    <location>
        <begin position="268"/>
        <end position="290"/>
    </location>
</feature>
<keyword evidence="18" id="KW-0739">Sodium transport</keyword>
<keyword evidence="11" id="KW-0106">Calcium</keyword>
<evidence type="ECO:0000259" key="23">
    <source>
        <dbReference type="SMART" id="SM00237"/>
    </source>
</evidence>
<dbReference type="Pfam" id="PF16494">
    <property type="entry name" value="Na_Ca_ex_C"/>
    <property type="match status" value="1"/>
</dbReference>
<feature type="compositionally biased region" description="Basic and acidic residues" evidence="20">
    <location>
        <begin position="20"/>
        <end position="32"/>
    </location>
</feature>
<keyword evidence="4" id="KW-0050">Antiport</keyword>
<feature type="signal peptide" evidence="22">
    <location>
        <begin position="1"/>
        <end position="16"/>
    </location>
</feature>
<evidence type="ECO:0000256" key="6">
    <source>
        <dbReference type="ARBA" id="ARBA00022568"/>
    </source>
</evidence>
<keyword evidence="12" id="KW-0112">Calmodulin-binding</keyword>
<name>E4X937_OIKDI</name>
<dbReference type="PANTHER" id="PTHR11878:SF65">
    <property type="entry name" value="NA_CA-EXCHANGE PROTEIN, ISOFORM G"/>
    <property type="match status" value="1"/>
</dbReference>
<evidence type="ECO:0000313" key="25">
    <source>
        <dbReference type="Proteomes" id="UP000001307"/>
    </source>
</evidence>
<keyword evidence="5" id="KW-1003">Cell membrane</keyword>
<feature type="transmembrane region" description="Helical" evidence="21">
    <location>
        <begin position="917"/>
        <end position="937"/>
    </location>
</feature>
<dbReference type="GO" id="GO:0030424">
    <property type="term" value="C:axon"/>
    <property type="evidence" value="ECO:0007669"/>
    <property type="project" value="TreeGrafter"/>
</dbReference>
<keyword evidence="9 22" id="KW-0732">Signal</keyword>
<keyword evidence="17" id="KW-0325">Glycoprotein</keyword>
<dbReference type="InterPro" id="IPR038081">
    <property type="entry name" value="CalX-like_sf"/>
</dbReference>
<dbReference type="GO" id="GO:0042383">
    <property type="term" value="C:sarcolemma"/>
    <property type="evidence" value="ECO:0007669"/>
    <property type="project" value="TreeGrafter"/>
</dbReference>
<evidence type="ECO:0000256" key="20">
    <source>
        <dbReference type="SAM" id="MobiDB-lite"/>
    </source>
</evidence>
<feature type="transmembrane region" description="Helical" evidence="21">
    <location>
        <begin position="994"/>
        <end position="1014"/>
    </location>
</feature>
<evidence type="ECO:0000256" key="1">
    <source>
        <dbReference type="ARBA" id="ARBA00004651"/>
    </source>
</evidence>
<dbReference type="InParanoid" id="E4X937"/>
<keyword evidence="8" id="KW-0479">Metal-binding</keyword>
<dbReference type="GO" id="GO:0007154">
    <property type="term" value="P:cell communication"/>
    <property type="evidence" value="ECO:0007669"/>
    <property type="project" value="InterPro"/>
</dbReference>
<evidence type="ECO:0000313" key="24">
    <source>
        <dbReference type="EMBL" id="CBY18966.1"/>
    </source>
</evidence>
<dbReference type="EMBL" id="FN653030">
    <property type="protein sequence ID" value="CBY18966.1"/>
    <property type="molecule type" value="Genomic_DNA"/>
</dbReference>
<dbReference type="GO" id="GO:0005516">
    <property type="term" value="F:calmodulin binding"/>
    <property type="evidence" value="ECO:0007669"/>
    <property type="project" value="UniProtKB-KW"/>
</dbReference>
<dbReference type="Pfam" id="PF01699">
    <property type="entry name" value="Na_Ca_ex"/>
    <property type="match status" value="2"/>
</dbReference>
<dbReference type="InterPro" id="IPR032452">
    <property type="entry name" value="Na_Ca_Ex_C-exten"/>
</dbReference>
<keyword evidence="10" id="KW-0677">Repeat</keyword>
<accession>E4X937</accession>
<evidence type="ECO:0000256" key="17">
    <source>
        <dbReference type="ARBA" id="ARBA00023180"/>
    </source>
</evidence>
<keyword evidence="15" id="KW-0406">Ion transport</keyword>
<feature type="transmembrane region" description="Helical" evidence="21">
    <location>
        <begin position="1026"/>
        <end position="1048"/>
    </location>
</feature>
<evidence type="ECO:0000256" key="8">
    <source>
        <dbReference type="ARBA" id="ARBA00022723"/>
    </source>
</evidence>
<gene>
    <name evidence="24" type="ORF">GSOID_T00004384001</name>
</gene>
<evidence type="ECO:0000256" key="2">
    <source>
        <dbReference type="ARBA" id="ARBA00007489"/>
    </source>
</evidence>
<evidence type="ECO:0000256" key="12">
    <source>
        <dbReference type="ARBA" id="ARBA00022860"/>
    </source>
</evidence>
<sequence>MKWLSILAVLLGAASALRNDLPEHRLVRRQVDSDGDGIPDSEDIDDDNDGIPDIKEDDDGDGIPNSQDNDDDGDGIPDDDEDDDGDGVPNSQDNDDDGDGIPDDQEDDDGDGIINSQDTDDDGDGIADDIEDRELTKEENAARCEALYNMDDYQLDFKFDDVSCPCGQFQPGKCKTGILIPIWTNEKIDEYVDDWVSEVAFDASQAQYTKKEPNARGFYYLGEPEELFLELCGRDLSDCSAEELAEFKKEAVKAEGINYSDKLEKSEVFARGVVYFLVLLYFFIGVAIVADKFMAAIEVITSQSKEVKIVKNGEERVVEVKIWNETVSNLTLMALGSSAPEILLSVVETVGGGFVAGDLGPSTIVGSAAFNLFMIIAICMYVIPDDEVRKIKHLRVFFVTAIWSVLAYVWLYYIVVANTEGVVEPWEATLTLLFFPLLTLWAWVADKRLLVYDYVHKNYQLKGKIIKESEGNDDMELMGEGGVDKEKLLQILREIRRDNPDASPEELEKLANDKLVRAEHKSRAFYRIQATRNMTGGGDIIKKGMDKVNDAKSMAGDTISAVVGDGDSDPTMNRVQFKPKDYRVMEGCGGAVVTVVRDGPDMDKTVFVDYKTLDGSASAGADFEYTEGTLCFKPGETSHTVSIPIIDDEVFEEDEHFLMMLSNLRVVDGAGALQTRGGVATKFEIGKNRTATVTILDDDHRGNFSFEETNMSIDEGIGCVNISVVRKSGARGEVYVPFRTVPDTAEAGRDFESLEGELLFEDEVTEKTITINIIDCEEYEKENKFYVELGEPRVAPAEKEFYAILENRSGSLTEEQIKVAMQGRPRVDENAMRTEIGIVASPAFKNAVDKMMQKQDLTVLVSTGSWAEQFTEALTVSAGDDDDEDSDAEPGLSDYIMHYLTLPWKLIFAFVPPTDYFGGWACFVISIVGIGVMTAFIGDFASHFGCTVGVTDAVTAISFVALGTSVPDTFASKTAAIGDDTADASVGNVTGSNAVNVFLGIGIAWTMAAFYWAGQDGKIGLEVTPGTLTFSVVIFCVEALLAIAVLLFRRRYGGELGGPRGLKIASSAFFVFLWFFYLGASIAKAYCFI</sequence>
<dbReference type="InterPro" id="IPR028974">
    <property type="entry name" value="TSP_type-3_rpt"/>
</dbReference>
<evidence type="ECO:0000256" key="16">
    <source>
        <dbReference type="ARBA" id="ARBA00023136"/>
    </source>
</evidence>
<evidence type="ECO:0000256" key="9">
    <source>
        <dbReference type="ARBA" id="ARBA00022729"/>
    </source>
</evidence>
<keyword evidence="7 21" id="KW-0812">Transmembrane</keyword>
<dbReference type="SUPFAM" id="SSF103647">
    <property type="entry name" value="TSP type-3 repeat"/>
    <property type="match status" value="1"/>
</dbReference>
<evidence type="ECO:0000256" key="10">
    <source>
        <dbReference type="ARBA" id="ARBA00022737"/>
    </source>
</evidence>
<feature type="transmembrane region" description="Helical" evidence="21">
    <location>
        <begin position="362"/>
        <end position="384"/>
    </location>
</feature>
<dbReference type="OrthoDB" id="418484at2759"/>
<dbReference type="InterPro" id="IPR004837">
    <property type="entry name" value="NaCa_Exmemb"/>
</dbReference>
<evidence type="ECO:0000256" key="5">
    <source>
        <dbReference type="ARBA" id="ARBA00022475"/>
    </source>
</evidence>
<evidence type="ECO:0000256" key="19">
    <source>
        <dbReference type="ARBA" id="ARBA00033667"/>
    </source>
</evidence>
<dbReference type="Proteomes" id="UP000001307">
    <property type="component" value="Unassembled WGS sequence"/>
</dbReference>
<keyword evidence="3" id="KW-0813">Transport</keyword>
<feature type="domain" description="Calx-beta" evidence="23">
    <location>
        <begin position="691"/>
        <end position="790"/>
    </location>
</feature>
<evidence type="ECO:0000256" key="18">
    <source>
        <dbReference type="ARBA" id="ARBA00023201"/>
    </source>
</evidence>
<evidence type="ECO:0000256" key="4">
    <source>
        <dbReference type="ARBA" id="ARBA00022449"/>
    </source>
</evidence>
<evidence type="ECO:0000256" key="14">
    <source>
        <dbReference type="ARBA" id="ARBA00023053"/>
    </source>
</evidence>
<keyword evidence="25" id="KW-1185">Reference proteome</keyword>
<evidence type="ECO:0000256" key="3">
    <source>
        <dbReference type="ARBA" id="ARBA00022448"/>
    </source>
</evidence>
<dbReference type="NCBIfam" id="TIGR00845">
    <property type="entry name" value="caca"/>
    <property type="match status" value="1"/>
</dbReference>
<dbReference type="InterPro" id="IPR004836">
    <property type="entry name" value="Na_Ca_Ex"/>
</dbReference>
<feature type="chain" id="PRO_5003192716" description="Calx-beta domain-containing protein" evidence="22">
    <location>
        <begin position="17"/>
        <end position="1089"/>
    </location>
</feature>
<protein>
    <recommendedName>
        <fullName evidence="23">Calx-beta domain-containing protein</fullName>
    </recommendedName>
</protein>
<dbReference type="Gene3D" id="1.20.1420.30">
    <property type="entry name" value="NCX, central ion-binding region"/>
    <property type="match status" value="2"/>
</dbReference>
<comment type="catalytic activity">
    <reaction evidence="19">
        <text>Ca(2+)(in) + 3 Na(+)(out) = Ca(2+)(out) + 3 Na(+)(in)</text>
        <dbReference type="Rhea" id="RHEA:69955"/>
        <dbReference type="ChEBI" id="CHEBI:29101"/>
        <dbReference type="ChEBI" id="CHEBI:29108"/>
    </reaction>
</comment>
<proteinExistence type="inferred from homology"/>
<feature type="compositionally biased region" description="Acidic residues" evidence="20">
    <location>
        <begin position="93"/>
        <end position="111"/>
    </location>
</feature>
<organism evidence="24">
    <name type="scientific">Oikopleura dioica</name>
    <name type="common">Tunicate</name>
    <dbReference type="NCBI Taxonomy" id="34765"/>
    <lineage>
        <taxon>Eukaryota</taxon>
        <taxon>Metazoa</taxon>
        <taxon>Chordata</taxon>
        <taxon>Tunicata</taxon>
        <taxon>Appendicularia</taxon>
        <taxon>Copelata</taxon>
        <taxon>Oikopleuridae</taxon>
        <taxon>Oikopleura</taxon>
    </lineage>
</organism>
<keyword evidence="16 21" id="KW-0472">Membrane</keyword>
<evidence type="ECO:0000256" key="7">
    <source>
        <dbReference type="ARBA" id="ARBA00022692"/>
    </source>
</evidence>
<feature type="region of interest" description="Disordered" evidence="20">
    <location>
        <begin position="20"/>
        <end position="134"/>
    </location>
</feature>
<comment type="similarity">
    <text evidence="2">Belongs to the Ca(2+):cation antiporter (CaCA) (TC 2.A.19) family. SLC8 subfamily.</text>
</comment>
<feature type="domain" description="Calx-beta" evidence="23">
    <location>
        <begin position="561"/>
        <end position="662"/>
    </location>
</feature>
<dbReference type="GO" id="GO:0098703">
    <property type="term" value="P:calcium ion import across plasma membrane"/>
    <property type="evidence" value="ECO:0007669"/>
    <property type="project" value="TreeGrafter"/>
</dbReference>
<dbReference type="Gene3D" id="2.60.40.2030">
    <property type="match status" value="2"/>
</dbReference>
<dbReference type="PRINTS" id="PR01259">
    <property type="entry name" value="NACAEXCHNGR"/>
</dbReference>
<evidence type="ECO:0000256" key="11">
    <source>
        <dbReference type="ARBA" id="ARBA00022837"/>
    </source>
</evidence>
<dbReference type="AlphaFoldDB" id="E4X937"/>
<feature type="transmembrane region" description="Helical" evidence="21">
    <location>
        <begin position="396"/>
        <end position="416"/>
    </location>
</feature>
<dbReference type="SUPFAM" id="SSF141072">
    <property type="entry name" value="CalX-like"/>
    <property type="match status" value="2"/>
</dbReference>
<feature type="compositionally biased region" description="Acidic residues" evidence="20">
    <location>
        <begin position="118"/>
        <end position="132"/>
    </location>
</feature>
<keyword evidence="14" id="KW-0915">Sodium</keyword>
<dbReference type="InterPro" id="IPR044880">
    <property type="entry name" value="NCX_ion-bd_dom_sf"/>
</dbReference>
<comment type="subcellular location">
    <subcellularLocation>
        <location evidence="1">Cell membrane</location>
        <topology evidence="1">Multi-pass membrane protein</topology>
    </subcellularLocation>
</comment>
<dbReference type="FunCoup" id="E4X937">
    <property type="interactions" value="5"/>
</dbReference>
<dbReference type="InterPro" id="IPR003644">
    <property type="entry name" value="Calx_beta"/>
</dbReference>
<dbReference type="GO" id="GO:0005509">
    <property type="term" value="F:calcium ion binding"/>
    <property type="evidence" value="ECO:0007669"/>
    <property type="project" value="InterPro"/>
</dbReference>
<feature type="compositionally biased region" description="Acidic residues" evidence="20">
    <location>
        <begin position="68"/>
        <end position="86"/>
    </location>
</feature>
<dbReference type="GO" id="GO:0098794">
    <property type="term" value="C:postsynapse"/>
    <property type="evidence" value="ECO:0007669"/>
    <property type="project" value="TreeGrafter"/>
</dbReference>
<feature type="compositionally biased region" description="Acidic residues" evidence="20">
    <location>
        <begin position="33"/>
        <end position="61"/>
    </location>
</feature>
<evidence type="ECO:0000256" key="15">
    <source>
        <dbReference type="ARBA" id="ARBA00023065"/>
    </source>
</evidence>
<dbReference type="GO" id="GO:0005432">
    <property type="term" value="F:calcium:sodium antiporter activity"/>
    <property type="evidence" value="ECO:0007669"/>
    <property type="project" value="InterPro"/>
</dbReference>
<keyword evidence="6" id="KW-0109">Calcium transport</keyword>
<feature type="transmembrane region" description="Helical" evidence="21">
    <location>
        <begin position="1068"/>
        <end position="1087"/>
    </location>
</feature>
<reference evidence="24" key="1">
    <citation type="journal article" date="2010" name="Science">
        <title>Plasticity of animal genome architecture unmasked by rapid evolution of a pelagic tunicate.</title>
        <authorList>
            <person name="Denoeud F."/>
            <person name="Henriet S."/>
            <person name="Mungpakdee S."/>
            <person name="Aury J.M."/>
            <person name="Da Silva C."/>
            <person name="Brinkmann H."/>
            <person name="Mikhaleva J."/>
            <person name="Olsen L.C."/>
            <person name="Jubin C."/>
            <person name="Canestro C."/>
            <person name="Bouquet J.M."/>
            <person name="Danks G."/>
            <person name="Poulain J."/>
            <person name="Campsteijn C."/>
            <person name="Adamski M."/>
            <person name="Cross I."/>
            <person name="Yadetie F."/>
            <person name="Muffato M."/>
            <person name="Louis A."/>
            <person name="Butcher S."/>
            <person name="Tsagkogeorga G."/>
            <person name="Konrad A."/>
            <person name="Singh S."/>
            <person name="Jensen M.F."/>
            <person name="Cong E.H."/>
            <person name="Eikeseth-Otteraa H."/>
            <person name="Noel B."/>
            <person name="Anthouard V."/>
            <person name="Porcel B.M."/>
            <person name="Kachouri-Lafond R."/>
            <person name="Nishino A."/>
            <person name="Ugolini M."/>
            <person name="Chourrout P."/>
            <person name="Nishida H."/>
            <person name="Aasland R."/>
            <person name="Huzurbazar S."/>
            <person name="Westhof E."/>
            <person name="Delsuc F."/>
            <person name="Lehrach H."/>
            <person name="Reinhardt R."/>
            <person name="Weissenbach J."/>
            <person name="Roy S.W."/>
            <person name="Artiguenave F."/>
            <person name="Postlethwait J.H."/>
            <person name="Manak J.R."/>
            <person name="Thompson E.M."/>
            <person name="Jaillon O."/>
            <person name="Du Pasquier L."/>
            <person name="Boudinot P."/>
            <person name="Liberles D.A."/>
            <person name="Volff J.N."/>
            <person name="Philippe H."/>
            <person name="Lenhard B."/>
            <person name="Roest Crollius H."/>
            <person name="Wincker P."/>
            <person name="Chourrout D."/>
        </authorList>
    </citation>
    <scope>NUCLEOTIDE SEQUENCE [LARGE SCALE GENOMIC DNA]</scope>
</reference>
<evidence type="ECO:0000256" key="22">
    <source>
        <dbReference type="SAM" id="SignalP"/>
    </source>
</evidence>
<dbReference type="PANTHER" id="PTHR11878">
    <property type="entry name" value="SODIUM/CALCIUM EXCHANGER"/>
    <property type="match status" value="1"/>
</dbReference>
<dbReference type="Pfam" id="PF03160">
    <property type="entry name" value="Calx-beta"/>
    <property type="match status" value="1"/>
</dbReference>
<dbReference type="InterPro" id="IPR051171">
    <property type="entry name" value="CaCA"/>
</dbReference>
<keyword evidence="13 21" id="KW-1133">Transmembrane helix</keyword>